<dbReference type="EMBL" id="AOMT01000030">
    <property type="protein sequence ID" value="KDN24606.1"/>
    <property type="molecule type" value="Genomic_DNA"/>
</dbReference>
<protein>
    <submittedName>
        <fullName evidence="2">CRISPR-associated protein</fullName>
    </submittedName>
</protein>
<evidence type="ECO:0000259" key="1">
    <source>
        <dbReference type="Pfam" id="PF09623"/>
    </source>
</evidence>
<dbReference type="Proteomes" id="UP000035860">
    <property type="component" value="Unassembled WGS sequence"/>
</dbReference>
<comment type="caution">
    <text evidence="2">The sequence shown here is derived from an EMBL/GenBank/DDBJ whole genome shotgun (WGS) entry which is preliminary data.</text>
</comment>
<dbReference type="InterPro" id="IPR019092">
    <property type="entry name" value="SSO2081-like_dom"/>
</dbReference>
<accession>A0A066UB17</accession>
<dbReference type="RefSeq" id="WP_036366561.1">
    <property type="nucleotide sequence ID" value="NZ_AOMT01000030.1"/>
</dbReference>
<evidence type="ECO:0000313" key="2">
    <source>
        <dbReference type="EMBL" id="KDN24606.1"/>
    </source>
</evidence>
<organism evidence="2 3">
    <name type="scientific">Moraxella bovoculi 237</name>
    <dbReference type="NCBI Taxonomy" id="743974"/>
    <lineage>
        <taxon>Bacteria</taxon>
        <taxon>Pseudomonadati</taxon>
        <taxon>Pseudomonadota</taxon>
        <taxon>Gammaproteobacteria</taxon>
        <taxon>Moraxellales</taxon>
        <taxon>Moraxellaceae</taxon>
        <taxon>Moraxella</taxon>
    </lineage>
</organism>
<sequence>MKNVLFLVTGMTPQIITETVWALACDPNLADDERFVPDEIWVLSTDDGLNQIKATLFEEGVFEQFKKDYPIIAKVAFDKNHLCVIQKDGTPLKDLKTPGDNELSANLICQQVRNFTQDDNVRLHVSIAGGRKTMGFYAGYALSLYGRAQDSMSHVLVDSEFESAMGFYYPTQTDYYVTQRHTGKKLNAKDAQIWLANIPFVRMSEAISDKHQLKQGASFSEVVDSINESFKEIQLTVDVPNKKLVVNGKEIDALDAKHFAFFYWFADLTRKEQNISAPKAKMKDPNVSPENLKVIQTLTQDFNIYYHKIKKKEVFDIEDVDIIDIDKGQFNSATNHVNSVLIQELGLEIAKKIKIANIDGKRGKPFHLNVPAKNITIIEE</sequence>
<reference evidence="2 3" key="1">
    <citation type="journal article" date="2014" name="Genome Announc.">
        <title>Draft Genome Sequence of Moraxella bovoculi Strain 237T (ATCC BAA-1259T) Isolated from a Calf with Infectious Bovine Keratoconjunctivitis.</title>
        <authorList>
            <person name="Calcutt M.J."/>
            <person name="Foecking M.F."/>
            <person name="Martin N.T."/>
            <person name="Mhlanga-Mutangadura T."/>
            <person name="Reilly T.J."/>
        </authorList>
    </citation>
    <scope>NUCLEOTIDE SEQUENCE [LARGE SCALE GENOMIC DNA]</scope>
    <source>
        <strain evidence="2 3">237</strain>
    </source>
</reference>
<gene>
    <name evidence="2" type="ORF">MBO_08142</name>
</gene>
<dbReference type="NCBIfam" id="TIGR02584">
    <property type="entry name" value="cas_NE0113"/>
    <property type="match status" value="1"/>
</dbReference>
<dbReference type="InterPro" id="IPR013413">
    <property type="entry name" value="CRISPR-assoc_prot_NE0113"/>
</dbReference>
<proteinExistence type="predicted"/>
<dbReference type="Pfam" id="PF09623">
    <property type="entry name" value="Cas_NE0113"/>
    <property type="match status" value="1"/>
</dbReference>
<dbReference type="CDD" id="cd09741">
    <property type="entry name" value="Csx1_III-U"/>
    <property type="match status" value="1"/>
</dbReference>
<evidence type="ECO:0000313" key="3">
    <source>
        <dbReference type="Proteomes" id="UP000035860"/>
    </source>
</evidence>
<name>A0A066UB17_9GAMM</name>
<feature type="domain" description="CRISPR system ring nuclease SSO2081-like" evidence="1">
    <location>
        <begin position="12"/>
        <end position="226"/>
    </location>
</feature>
<dbReference type="OrthoDB" id="9805822at2"/>
<keyword evidence="3" id="KW-1185">Reference proteome</keyword>
<dbReference type="AlphaFoldDB" id="A0A066UB17"/>
<dbReference type="eggNOG" id="COG0745">
    <property type="taxonomic scope" value="Bacteria"/>
</dbReference>